<evidence type="ECO:0000313" key="3">
    <source>
        <dbReference type="Proteomes" id="UP001515480"/>
    </source>
</evidence>
<dbReference type="AlphaFoldDB" id="A0AB34J1D5"/>
<organism evidence="2 3">
    <name type="scientific">Prymnesium parvum</name>
    <name type="common">Toxic golden alga</name>
    <dbReference type="NCBI Taxonomy" id="97485"/>
    <lineage>
        <taxon>Eukaryota</taxon>
        <taxon>Haptista</taxon>
        <taxon>Haptophyta</taxon>
        <taxon>Prymnesiophyceae</taxon>
        <taxon>Prymnesiales</taxon>
        <taxon>Prymnesiaceae</taxon>
        <taxon>Prymnesium</taxon>
    </lineage>
</organism>
<dbReference type="EMBL" id="JBGBPQ010000014">
    <property type="protein sequence ID" value="KAL1510961.1"/>
    <property type="molecule type" value="Genomic_DNA"/>
</dbReference>
<name>A0AB34J1D5_PRYPA</name>
<sequence length="73" mass="7966">MHRAARQVQLQLQGVGRVDAAAAAAQRAGRTSGKRHAEAHDVSPPSGWSIDQRRPKLIRLLSGARDGNWRCTL</sequence>
<keyword evidence="3" id="KW-1185">Reference proteome</keyword>
<evidence type="ECO:0000313" key="2">
    <source>
        <dbReference type="EMBL" id="KAL1510961.1"/>
    </source>
</evidence>
<feature type="region of interest" description="Disordered" evidence="1">
    <location>
        <begin position="23"/>
        <end position="50"/>
    </location>
</feature>
<dbReference type="Proteomes" id="UP001515480">
    <property type="component" value="Unassembled WGS sequence"/>
</dbReference>
<gene>
    <name evidence="2" type="ORF">AB1Y20_005787</name>
</gene>
<evidence type="ECO:0000256" key="1">
    <source>
        <dbReference type="SAM" id="MobiDB-lite"/>
    </source>
</evidence>
<proteinExistence type="predicted"/>
<comment type="caution">
    <text evidence="2">The sequence shown here is derived from an EMBL/GenBank/DDBJ whole genome shotgun (WGS) entry which is preliminary data.</text>
</comment>
<reference evidence="2 3" key="1">
    <citation type="journal article" date="2024" name="Science">
        <title>Giant polyketide synthase enzymes in the biosynthesis of giant marine polyether toxins.</title>
        <authorList>
            <person name="Fallon T.R."/>
            <person name="Shende V.V."/>
            <person name="Wierzbicki I.H."/>
            <person name="Pendleton A.L."/>
            <person name="Watervoot N.F."/>
            <person name="Auber R.P."/>
            <person name="Gonzalez D.J."/>
            <person name="Wisecaver J.H."/>
            <person name="Moore B.S."/>
        </authorList>
    </citation>
    <scope>NUCLEOTIDE SEQUENCE [LARGE SCALE GENOMIC DNA]</scope>
    <source>
        <strain evidence="2 3">12B1</strain>
    </source>
</reference>
<accession>A0AB34J1D5</accession>
<protein>
    <submittedName>
        <fullName evidence="2">Uncharacterized protein</fullName>
    </submittedName>
</protein>